<evidence type="ECO:0000313" key="3">
    <source>
        <dbReference type="Proteomes" id="UP000663860"/>
    </source>
</evidence>
<protein>
    <submittedName>
        <fullName evidence="2">Uncharacterized protein</fullName>
    </submittedName>
</protein>
<gene>
    <name evidence="2" type="ORF">IZO911_LOCUS27867</name>
</gene>
<sequence length="131" mass="14424">MQTTLICFVLFVLAFNIYAQFSPDNGQILVNNQGSSQHLVSSDGGIAATNGQIMMKHTGEVIYKGPAPRPINQKGSRRRKRQQPVWQKITYVQAGNTRIPSGTYVIHIDVGTLQPSASNVRLLLTACTRPE</sequence>
<evidence type="ECO:0000313" key="2">
    <source>
        <dbReference type="EMBL" id="CAF1188006.1"/>
    </source>
</evidence>
<organism evidence="2 3">
    <name type="scientific">Adineta steineri</name>
    <dbReference type="NCBI Taxonomy" id="433720"/>
    <lineage>
        <taxon>Eukaryota</taxon>
        <taxon>Metazoa</taxon>
        <taxon>Spiralia</taxon>
        <taxon>Gnathifera</taxon>
        <taxon>Rotifera</taxon>
        <taxon>Eurotatoria</taxon>
        <taxon>Bdelloidea</taxon>
        <taxon>Adinetida</taxon>
        <taxon>Adinetidae</taxon>
        <taxon>Adineta</taxon>
    </lineage>
</organism>
<keyword evidence="1" id="KW-0732">Signal</keyword>
<proteinExistence type="predicted"/>
<feature type="signal peptide" evidence="1">
    <location>
        <begin position="1"/>
        <end position="19"/>
    </location>
</feature>
<dbReference type="EMBL" id="CAJNOE010000386">
    <property type="protein sequence ID" value="CAF1188006.1"/>
    <property type="molecule type" value="Genomic_DNA"/>
</dbReference>
<comment type="caution">
    <text evidence="2">The sequence shown here is derived from an EMBL/GenBank/DDBJ whole genome shotgun (WGS) entry which is preliminary data.</text>
</comment>
<name>A0A814VP03_9BILA</name>
<feature type="chain" id="PRO_5032526659" evidence="1">
    <location>
        <begin position="20"/>
        <end position="131"/>
    </location>
</feature>
<evidence type="ECO:0000256" key="1">
    <source>
        <dbReference type="SAM" id="SignalP"/>
    </source>
</evidence>
<dbReference type="AlphaFoldDB" id="A0A814VP03"/>
<dbReference type="Proteomes" id="UP000663860">
    <property type="component" value="Unassembled WGS sequence"/>
</dbReference>
<accession>A0A814VP03</accession>
<reference evidence="2" key="1">
    <citation type="submission" date="2021-02" db="EMBL/GenBank/DDBJ databases">
        <authorList>
            <person name="Nowell W R."/>
        </authorList>
    </citation>
    <scope>NUCLEOTIDE SEQUENCE</scope>
</reference>